<sequence length="172" mass="17699">MIVVYVLCSVALGLAGLLALVRIERGPSMLDRAVGLDVVTAATLGSVALVTAVTDRTDLVPVLLVLAVVGFVGAVTLARFVAVDRAEEARILTREELRAVLAQQRASDDDEAPPVHDPDAPAATATAPTAPDRADMTEDGTVNATGGGEGTAPLPAEETPEGDVGHDGRQER</sequence>
<evidence type="ECO:0000256" key="5">
    <source>
        <dbReference type="ARBA" id="ARBA00022692"/>
    </source>
</evidence>
<proteinExistence type="inferred from homology"/>
<dbReference type="EMBL" id="RKRA01000001">
    <property type="protein sequence ID" value="RPF26547.1"/>
    <property type="molecule type" value="Genomic_DNA"/>
</dbReference>
<evidence type="ECO:0000256" key="4">
    <source>
        <dbReference type="ARBA" id="ARBA00022475"/>
    </source>
</evidence>
<evidence type="ECO:0000256" key="7">
    <source>
        <dbReference type="ARBA" id="ARBA00023136"/>
    </source>
</evidence>
<gene>
    <name evidence="10" type="ORF">EDD32_0992</name>
</gene>
<comment type="caution">
    <text evidence="10">The sequence shown here is derived from an EMBL/GenBank/DDBJ whole genome shotgun (WGS) entry which is preliminary data.</text>
</comment>
<dbReference type="RefSeq" id="WP_123915288.1">
    <property type="nucleotide sequence ID" value="NZ_RKRA01000001.1"/>
</dbReference>
<evidence type="ECO:0000256" key="3">
    <source>
        <dbReference type="ARBA" id="ARBA00022448"/>
    </source>
</evidence>
<feature type="transmembrane region" description="Helical" evidence="9">
    <location>
        <begin position="35"/>
        <end position="53"/>
    </location>
</feature>
<feature type="transmembrane region" description="Helical" evidence="9">
    <location>
        <begin position="59"/>
        <end position="82"/>
    </location>
</feature>
<evidence type="ECO:0000256" key="2">
    <source>
        <dbReference type="ARBA" id="ARBA00009212"/>
    </source>
</evidence>
<comment type="similarity">
    <text evidence="2">Belongs to the CPA3 antiporters (TC 2.A.63) subunit F family.</text>
</comment>
<evidence type="ECO:0000313" key="11">
    <source>
        <dbReference type="Proteomes" id="UP000280726"/>
    </source>
</evidence>
<keyword evidence="6 9" id="KW-1133">Transmembrane helix</keyword>
<feature type="region of interest" description="Disordered" evidence="8">
    <location>
        <begin position="102"/>
        <end position="172"/>
    </location>
</feature>
<evidence type="ECO:0000313" key="10">
    <source>
        <dbReference type="EMBL" id="RPF26547.1"/>
    </source>
</evidence>
<dbReference type="PANTHER" id="PTHR34702">
    <property type="entry name" value="NA(+)/H(+) ANTIPORTER SUBUNIT F1"/>
    <property type="match status" value="1"/>
</dbReference>
<dbReference type="Pfam" id="PF04066">
    <property type="entry name" value="MrpF_PhaF"/>
    <property type="match status" value="1"/>
</dbReference>
<protein>
    <submittedName>
        <fullName evidence="10">Multicomponent Na+:H+ antiporter subunit F</fullName>
    </submittedName>
</protein>
<feature type="transmembrane region" description="Helical" evidence="9">
    <location>
        <begin position="6"/>
        <end position="23"/>
    </location>
</feature>
<dbReference type="AlphaFoldDB" id="A0A3N4Z1R8"/>
<comment type="subcellular location">
    <subcellularLocation>
        <location evidence="1">Cell membrane</location>
        <topology evidence="1">Multi-pass membrane protein</topology>
    </subcellularLocation>
</comment>
<evidence type="ECO:0000256" key="8">
    <source>
        <dbReference type="SAM" id="MobiDB-lite"/>
    </source>
</evidence>
<evidence type="ECO:0000256" key="9">
    <source>
        <dbReference type="SAM" id="Phobius"/>
    </source>
</evidence>
<feature type="compositionally biased region" description="Low complexity" evidence="8">
    <location>
        <begin position="120"/>
        <end position="131"/>
    </location>
</feature>
<evidence type="ECO:0000256" key="6">
    <source>
        <dbReference type="ARBA" id="ARBA00022989"/>
    </source>
</evidence>
<dbReference type="GO" id="GO:0015385">
    <property type="term" value="F:sodium:proton antiporter activity"/>
    <property type="evidence" value="ECO:0007669"/>
    <property type="project" value="TreeGrafter"/>
</dbReference>
<dbReference type="PANTHER" id="PTHR34702:SF1">
    <property type="entry name" value="NA(+)_H(+) ANTIPORTER SUBUNIT F"/>
    <property type="match status" value="1"/>
</dbReference>
<dbReference type="InterPro" id="IPR007208">
    <property type="entry name" value="MrpF/PhaF-like"/>
</dbReference>
<dbReference type="Proteomes" id="UP000280726">
    <property type="component" value="Unassembled WGS sequence"/>
</dbReference>
<evidence type="ECO:0000256" key="1">
    <source>
        <dbReference type="ARBA" id="ARBA00004651"/>
    </source>
</evidence>
<name>A0A3N4Z1R8_9MICO</name>
<dbReference type="OrthoDB" id="3733837at2"/>
<keyword evidence="11" id="KW-1185">Reference proteome</keyword>
<accession>A0A3N4Z1R8</accession>
<organism evidence="10 11">
    <name type="scientific">Georgenia muralis</name>
    <dbReference type="NCBI Taxonomy" id="154117"/>
    <lineage>
        <taxon>Bacteria</taxon>
        <taxon>Bacillati</taxon>
        <taxon>Actinomycetota</taxon>
        <taxon>Actinomycetes</taxon>
        <taxon>Micrococcales</taxon>
        <taxon>Bogoriellaceae</taxon>
        <taxon>Georgenia</taxon>
    </lineage>
</organism>
<keyword evidence="4" id="KW-1003">Cell membrane</keyword>
<keyword evidence="3" id="KW-0813">Transport</keyword>
<dbReference type="GO" id="GO:0005886">
    <property type="term" value="C:plasma membrane"/>
    <property type="evidence" value="ECO:0007669"/>
    <property type="project" value="UniProtKB-SubCell"/>
</dbReference>
<reference evidence="10 11" key="1">
    <citation type="submission" date="2018-11" db="EMBL/GenBank/DDBJ databases">
        <title>Sequencing the genomes of 1000 actinobacteria strains.</title>
        <authorList>
            <person name="Klenk H.-P."/>
        </authorList>
    </citation>
    <scope>NUCLEOTIDE SEQUENCE [LARGE SCALE GENOMIC DNA]</scope>
    <source>
        <strain evidence="10 11">DSM 14418</strain>
    </source>
</reference>
<feature type="compositionally biased region" description="Basic and acidic residues" evidence="8">
    <location>
        <begin position="163"/>
        <end position="172"/>
    </location>
</feature>
<keyword evidence="5 9" id="KW-0812">Transmembrane</keyword>
<keyword evidence="7 9" id="KW-0472">Membrane</keyword>